<feature type="domain" description="NADP-dependent oxidoreductase" evidence="1">
    <location>
        <begin position="15"/>
        <end position="311"/>
    </location>
</feature>
<dbReference type="Gene3D" id="3.20.20.100">
    <property type="entry name" value="NADP-dependent oxidoreductase domain"/>
    <property type="match status" value="1"/>
</dbReference>
<dbReference type="EMBL" id="BOPC01000081">
    <property type="protein sequence ID" value="GIJ29688.1"/>
    <property type="molecule type" value="Genomic_DNA"/>
</dbReference>
<evidence type="ECO:0000313" key="2">
    <source>
        <dbReference type="EMBL" id="GIJ29688.1"/>
    </source>
</evidence>
<dbReference type="InterPro" id="IPR020471">
    <property type="entry name" value="AKR"/>
</dbReference>
<dbReference type="InterPro" id="IPR036812">
    <property type="entry name" value="NAD(P)_OxRdtase_dom_sf"/>
</dbReference>
<dbReference type="Proteomes" id="UP000653076">
    <property type="component" value="Unassembled WGS sequence"/>
</dbReference>
<dbReference type="InterPro" id="IPR044477">
    <property type="entry name" value="FDH-like"/>
</dbReference>
<gene>
    <name evidence="2" type="ORF">Vqi01_48500</name>
</gene>
<protein>
    <submittedName>
        <fullName evidence="2">Oxidoreductase</fullName>
    </submittedName>
</protein>
<dbReference type="InterPro" id="IPR023210">
    <property type="entry name" value="NADP_OxRdtase_dom"/>
</dbReference>
<accession>A0ABQ4JGK4</accession>
<sequence length="328" mass="35247">MSGVRIGRSAVTVSRLGLGCAQLGNLYAAIDDAEADATVAAAWDCGIRYFDTAPHYGLGLSERRLGAALRARPRQAYTISTKVGRLLVPDPAGAGRRDPEGFQVPADHRRVWDFSADGVRRSLETSLARLGLDRIDLVLIHDPEDHQQAALEQAYPALHELRAQGTIGAIGVGTKHWQTLHRFVVETDVDAVMVAGRYTLLEQPALHTLLPECQRRGVSVLNVGVFNSGLLAVPHPHAGLHYEYAHVPPPVLERVQAIVAVCDRHDTTLPAAALAFAAAHPAVAAVVVGADHPDQVRRNAALLAAPPPPEEFWSDLIAEGLLQGRAPF</sequence>
<proteinExistence type="predicted"/>
<organism evidence="2 3">
    <name type="scientific">Micromonospora qiuiae</name>
    <dbReference type="NCBI Taxonomy" id="502268"/>
    <lineage>
        <taxon>Bacteria</taxon>
        <taxon>Bacillati</taxon>
        <taxon>Actinomycetota</taxon>
        <taxon>Actinomycetes</taxon>
        <taxon>Micromonosporales</taxon>
        <taxon>Micromonosporaceae</taxon>
        <taxon>Micromonospora</taxon>
    </lineage>
</organism>
<dbReference type="SUPFAM" id="SSF51430">
    <property type="entry name" value="NAD(P)-linked oxidoreductase"/>
    <property type="match status" value="1"/>
</dbReference>
<evidence type="ECO:0000259" key="1">
    <source>
        <dbReference type="Pfam" id="PF00248"/>
    </source>
</evidence>
<dbReference type="PANTHER" id="PTHR42686:SF1">
    <property type="entry name" value="GH17980P-RELATED"/>
    <property type="match status" value="1"/>
</dbReference>
<name>A0ABQ4JGK4_9ACTN</name>
<comment type="caution">
    <text evidence="2">The sequence shown here is derived from an EMBL/GenBank/DDBJ whole genome shotgun (WGS) entry which is preliminary data.</text>
</comment>
<dbReference type="PANTHER" id="PTHR42686">
    <property type="entry name" value="GH17980P-RELATED"/>
    <property type="match status" value="1"/>
</dbReference>
<reference evidence="2 3" key="1">
    <citation type="submission" date="2021-01" db="EMBL/GenBank/DDBJ databases">
        <title>Whole genome shotgun sequence of Verrucosispora qiuiae NBRC 106684.</title>
        <authorList>
            <person name="Komaki H."/>
            <person name="Tamura T."/>
        </authorList>
    </citation>
    <scope>NUCLEOTIDE SEQUENCE [LARGE SCALE GENOMIC DNA]</scope>
    <source>
        <strain evidence="2 3">NBRC 106684</strain>
    </source>
</reference>
<keyword evidence="3" id="KW-1185">Reference proteome</keyword>
<evidence type="ECO:0000313" key="3">
    <source>
        <dbReference type="Proteomes" id="UP000653076"/>
    </source>
</evidence>
<dbReference type="CDD" id="cd19162">
    <property type="entry name" value="AKR_FDH"/>
    <property type="match status" value="1"/>
</dbReference>
<dbReference type="Pfam" id="PF00248">
    <property type="entry name" value="Aldo_ket_red"/>
    <property type="match status" value="1"/>
</dbReference>
<dbReference type="RefSeq" id="WP_204037147.1">
    <property type="nucleotide sequence ID" value="NZ_BOPC01000081.1"/>
</dbReference>